<dbReference type="Proteomes" id="UP000650833">
    <property type="component" value="Unassembled WGS sequence"/>
</dbReference>
<dbReference type="OrthoDB" id="5598377at2759"/>
<keyword evidence="2" id="KW-1185">Reference proteome</keyword>
<dbReference type="AlphaFoldDB" id="A0A8H7QFN9"/>
<name>A0A8H7QFN9_9FUNG</name>
<protein>
    <submittedName>
        <fullName evidence="1">Uncharacterized protein</fullName>
    </submittedName>
</protein>
<evidence type="ECO:0000313" key="2">
    <source>
        <dbReference type="Proteomes" id="UP000650833"/>
    </source>
</evidence>
<sequence>MSSNPLAASRNLQRGIPTLFNDNTNTLTEFHEEQVVVIYRFYSQLYSPDPPHQSAINVLRATDSSRNDRRKVSSNQQDVLLAPIDLEEIIQLSGQASLTSFPGVDRLPYDTLRLFLHHPAVGPLAVTAYNGALNRACFPESWSQSTDSIDVADQIINSHQLRFMPGKYIAQNGPMV</sequence>
<reference evidence="1" key="1">
    <citation type="submission" date="2020-12" db="EMBL/GenBank/DDBJ databases">
        <title>Metabolic potential, ecology and presence of endohyphal bacteria is reflected in genomic diversity of Mucoromycotina.</title>
        <authorList>
            <person name="Muszewska A."/>
            <person name="Okrasinska A."/>
            <person name="Steczkiewicz K."/>
            <person name="Drgas O."/>
            <person name="Orlowska M."/>
            <person name="Perlinska-Lenart U."/>
            <person name="Aleksandrzak-Piekarczyk T."/>
            <person name="Szatraj K."/>
            <person name="Zielenkiewicz U."/>
            <person name="Pilsyk S."/>
            <person name="Malc E."/>
            <person name="Mieczkowski P."/>
            <person name="Kruszewska J.S."/>
            <person name="Biernat P."/>
            <person name="Pawlowska J."/>
        </authorList>
    </citation>
    <scope>NUCLEOTIDE SEQUENCE</scope>
    <source>
        <strain evidence="1">CBS 226.32</strain>
    </source>
</reference>
<dbReference type="EMBL" id="JAEPRC010000846">
    <property type="protein sequence ID" value="KAG2191260.1"/>
    <property type="molecule type" value="Genomic_DNA"/>
</dbReference>
<proteinExistence type="predicted"/>
<gene>
    <name evidence="1" type="ORF">INT46_003029</name>
</gene>
<accession>A0A8H7QFN9</accession>
<comment type="caution">
    <text evidence="1">The sequence shown here is derived from an EMBL/GenBank/DDBJ whole genome shotgun (WGS) entry which is preliminary data.</text>
</comment>
<evidence type="ECO:0000313" key="1">
    <source>
        <dbReference type="EMBL" id="KAG2191260.1"/>
    </source>
</evidence>
<organism evidence="1 2">
    <name type="scientific">Mucor plumbeus</name>
    <dbReference type="NCBI Taxonomy" id="97098"/>
    <lineage>
        <taxon>Eukaryota</taxon>
        <taxon>Fungi</taxon>
        <taxon>Fungi incertae sedis</taxon>
        <taxon>Mucoromycota</taxon>
        <taxon>Mucoromycotina</taxon>
        <taxon>Mucoromycetes</taxon>
        <taxon>Mucorales</taxon>
        <taxon>Mucorineae</taxon>
        <taxon>Mucoraceae</taxon>
        <taxon>Mucor</taxon>
    </lineage>
</organism>